<sequence length="812" mass="88794">MQMDVAQLRALGARLITPELVVFPVRHHSPGCAWQLRRLIAQTPPSAVLVEGPRSFTPMVPLLASPEARMPLAVYAYAVHKAEGERAEQRRSAYYPFCDYSPELVALREAHQRGIQARFIDLDFSEQSLLESAGDDGEGESLLEERHYRRSEHLQRLAQQLGCRDHEELWEHLFEVPAASLSLEEHVARVAAYCQLARVDSSEQELQADGTLQREAEMAWHVREALAQRPEGAGPVVAVVGGFHAVILPDLLASPPPRPRISRSAISDENAALIRYSFERLDRLNGYSAGMTSPAWHQRLWDQMLRLDKLGTAGTPQARAAAALDALTDVALELRGKPAVPLPTPALAAAYEQTLRLAQLRQRPAPVRDDVMDAVRSCFIKGDADADGALVLAATHRVLCGTAMGTVPPGAHTPPLVNDVAWRLRRQRLKVDDSQPRRAALDLYRRPAHRMTSRLLHGLLMLNVPFGFRTAGPDFVNGIGLDKLQEHWEYSYSAATEAALVEASVYGPTLPLAVANRFVERLDRMQADGEAKSASAAAKMLTQGCVLGLHDHLPRVIALLADAVAGDATFESVAAAVANLAVLLESREPLEARGLDELPALLTAGYRRAVYLGHELPDKPADPAATVQSLSQLRELLVSEAGRDLDAALYWLMLEHLQARHAAPLIRGAAAGLRYSAGRLPEADLLTALDGHFRGAPEPHQAVAFLRGLLQTAREIAWQEPRLLEVVDELLQHWDQDAFIAALPELRLAFAGMTPKETDRIAQAVGGLHGADDIGPLVHRALDAKTVQRNLELSQALRAVLVEDGLGEWVGA</sequence>
<evidence type="ECO:0000313" key="2">
    <source>
        <dbReference type="Proteomes" id="UP001589896"/>
    </source>
</evidence>
<comment type="caution">
    <text evidence="1">The sequence shown here is derived from an EMBL/GenBank/DDBJ whole genome shotgun (WGS) entry which is preliminary data.</text>
</comment>
<dbReference type="InterPro" id="IPR043737">
    <property type="entry name" value="DUF5682"/>
</dbReference>
<evidence type="ECO:0000313" key="1">
    <source>
        <dbReference type="EMBL" id="MFC0682606.1"/>
    </source>
</evidence>
<accession>A0ABV6S0N2</accession>
<dbReference type="Proteomes" id="UP001589896">
    <property type="component" value="Unassembled WGS sequence"/>
</dbReference>
<organism evidence="1 2">
    <name type="scientific">Lysobacter korlensis</name>
    <dbReference type="NCBI Taxonomy" id="553636"/>
    <lineage>
        <taxon>Bacteria</taxon>
        <taxon>Pseudomonadati</taxon>
        <taxon>Pseudomonadota</taxon>
        <taxon>Gammaproteobacteria</taxon>
        <taxon>Lysobacterales</taxon>
        <taxon>Lysobacteraceae</taxon>
        <taxon>Lysobacter</taxon>
    </lineage>
</organism>
<dbReference type="Pfam" id="PF18934">
    <property type="entry name" value="DUF5682"/>
    <property type="match status" value="1"/>
</dbReference>
<protein>
    <submittedName>
        <fullName evidence="1">DUF5682 family protein</fullName>
    </submittedName>
</protein>
<dbReference type="EMBL" id="JBHLTG010000015">
    <property type="protein sequence ID" value="MFC0682606.1"/>
    <property type="molecule type" value="Genomic_DNA"/>
</dbReference>
<gene>
    <name evidence="1" type="ORF">ACFFGH_32660</name>
</gene>
<dbReference type="RefSeq" id="WP_386676769.1">
    <property type="nucleotide sequence ID" value="NZ_JBHLTG010000015.1"/>
</dbReference>
<reference evidence="1 2" key="1">
    <citation type="submission" date="2024-09" db="EMBL/GenBank/DDBJ databases">
        <authorList>
            <person name="Sun Q."/>
            <person name="Mori K."/>
        </authorList>
    </citation>
    <scope>NUCLEOTIDE SEQUENCE [LARGE SCALE GENOMIC DNA]</scope>
    <source>
        <strain evidence="1 2">KCTC 23076</strain>
    </source>
</reference>
<keyword evidence="2" id="KW-1185">Reference proteome</keyword>
<proteinExistence type="predicted"/>
<name>A0ABV6S0N2_9GAMM</name>